<sequence>RRSSAVLTQQSRNTMQSSSRRFEARISSCQQETTPGRVMCKLWIFCSRTTEKNSSSIDSPSSTTSQKPPLHTSTPPYCLRPAWTSEG</sequence>
<feature type="region of interest" description="Disordered" evidence="1">
    <location>
        <begin position="1"/>
        <end position="23"/>
    </location>
</feature>
<protein>
    <submittedName>
        <fullName evidence="2">Neuroblastoma amplified sequence</fullName>
    </submittedName>
</protein>
<dbReference type="AlphaFoldDB" id="A0A1A8PVB8"/>
<feature type="compositionally biased region" description="Low complexity" evidence="1">
    <location>
        <begin position="54"/>
        <end position="65"/>
    </location>
</feature>
<organism evidence="2">
    <name type="scientific">Nothobranchius pienaari</name>
    <dbReference type="NCBI Taxonomy" id="704102"/>
    <lineage>
        <taxon>Eukaryota</taxon>
        <taxon>Metazoa</taxon>
        <taxon>Chordata</taxon>
        <taxon>Craniata</taxon>
        <taxon>Vertebrata</taxon>
        <taxon>Euteleostomi</taxon>
        <taxon>Actinopterygii</taxon>
        <taxon>Neopterygii</taxon>
        <taxon>Teleostei</taxon>
        <taxon>Neoteleostei</taxon>
        <taxon>Acanthomorphata</taxon>
        <taxon>Ovalentaria</taxon>
        <taxon>Atherinomorphae</taxon>
        <taxon>Cyprinodontiformes</taxon>
        <taxon>Nothobranchiidae</taxon>
        <taxon>Nothobranchius</taxon>
    </lineage>
</organism>
<reference evidence="2" key="1">
    <citation type="submission" date="2016-05" db="EMBL/GenBank/DDBJ databases">
        <authorList>
            <person name="Lavstsen T."/>
            <person name="Jespersen J.S."/>
        </authorList>
    </citation>
    <scope>NUCLEOTIDE SEQUENCE</scope>
    <source>
        <tissue evidence="2">Brain</tissue>
    </source>
</reference>
<proteinExistence type="predicted"/>
<feature type="region of interest" description="Disordered" evidence="1">
    <location>
        <begin position="50"/>
        <end position="87"/>
    </location>
</feature>
<evidence type="ECO:0000313" key="2">
    <source>
        <dbReference type="EMBL" id="SBR84952.1"/>
    </source>
</evidence>
<evidence type="ECO:0000256" key="1">
    <source>
        <dbReference type="SAM" id="MobiDB-lite"/>
    </source>
</evidence>
<feature type="compositionally biased region" description="Polar residues" evidence="1">
    <location>
        <begin position="1"/>
        <end position="19"/>
    </location>
</feature>
<dbReference type="EMBL" id="HAEG01009611">
    <property type="protein sequence ID" value="SBR84952.1"/>
    <property type="molecule type" value="Transcribed_RNA"/>
</dbReference>
<accession>A0A1A8PVB8</accession>
<gene>
    <name evidence="2" type="primary">NBAS</name>
</gene>
<feature type="non-terminal residue" evidence="2">
    <location>
        <position position="1"/>
    </location>
</feature>
<name>A0A1A8PVB8_9TELE</name>
<reference evidence="2" key="2">
    <citation type="submission" date="2016-06" db="EMBL/GenBank/DDBJ databases">
        <title>The genome of a short-lived fish provides insights into sex chromosome evolution and the genetic control of aging.</title>
        <authorList>
            <person name="Reichwald K."/>
            <person name="Felder M."/>
            <person name="Petzold A."/>
            <person name="Koch P."/>
            <person name="Groth M."/>
            <person name="Platzer M."/>
        </authorList>
    </citation>
    <scope>NUCLEOTIDE SEQUENCE</scope>
    <source>
        <tissue evidence="2">Brain</tissue>
    </source>
</reference>
<feature type="non-terminal residue" evidence="2">
    <location>
        <position position="87"/>
    </location>
</feature>